<evidence type="ECO:0000313" key="2">
    <source>
        <dbReference type="EMBL" id="CAL1397511.1"/>
    </source>
</evidence>
<sequence>MMLIGRYLQAVLEQQQGRMRPTAKRNDDMYRALNQKSQRKRDDEIKEKESSSRSLASFSSSDSPEMVAARSVLALGFWGKGNGKSIGIEIWRSERREEKFGREGRSKGKTRGVGSEIGKEEKPLRIERNDWWL</sequence>
<feature type="region of interest" description="Disordered" evidence="1">
    <location>
        <begin position="17"/>
        <end position="65"/>
    </location>
</feature>
<feature type="compositionally biased region" description="Basic and acidic residues" evidence="1">
    <location>
        <begin position="40"/>
        <end position="51"/>
    </location>
</feature>
<feature type="compositionally biased region" description="Low complexity" evidence="1">
    <location>
        <begin position="52"/>
        <end position="63"/>
    </location>
</feature>
<protein>
    <submittedName>
        <fullName evidence="2">Uncharacterized protein</fullName>
    </submittedName>
</protein>
<evidence type="ECO:0000313" key="3">
    <source>
        <dbReference type="Proteomes" id="UP001497516"/>
    </source>
</evidence>
<dbReference type="EMBL" id="OZ034819">
    <property type="protein sequence ID" value="CAL1397511.1"/>
    <property type="molecule type" value="Genomic_DNA"/>
</dbReference>
<dbReference type="Proteomes" id="UP001497516">
    <property type="component" value="Chromosome 6"/>
</dbReference>
<reference evidence="2 3" key="1">
    <citation type="submission" date="2024-04" db="EMBL/GenBank/DDBJ databases">
        <authorList>
            <person name="Fracassetti M."/>
        </authorList>
    </citation>
    <scope>NUCLEOTIDE SEQUENCE [LARGE SCALE GENOMIC DNA]</scope>
</reference>
<feature type="region of interest" description="Disordered" evidence="1">
    <location>
        <begin position="98"/>
        <end position="120"/>
    </location>
</feature>
<gene>
    <name evidence="2" type="ORF">LTRI10_LOCUS37807</name>
</gene>
<proteinExistence type="predicted"/>
<dbReference type="AlphaFoldDB" id="A0AAV2FGS5"/>
<evidence type="ECO:0000256" key="1">
    <source>
        <dbReference type="SAM" id="MobiDB-lite"/>
    </source>
</evidence>
<organism evidence="2 3">
    <name type="scientific">Linum trigynum</name>
    <dbReference type="NCBI Taxonomy" id="586398"/>
    <lineage>
        <taxon>Eukaryota</taxon>
        <taxon>Viridiplantae</taxon>
        <taxon>Streptophyta</taxon>
        <taxon>Embryophyta</taxon>
        <taxon>Tracheophyta</taxon>
        <taxon>Spermatophyta</taxon>
        <taxon>Magnoliopsida</taxon>
        <taxon>eudicotyledons</taxon>
        <taxon>Gunneridae</taxon>
        <taxon>Pentapetalae</taxon>
        <taxon>rosids</taxon>
        <taxon>fabids</taxon>
        <taxon>Malpighiales</taxon>
        <taxon>Linaceae</taxon>
        <taxon>Linum</taxon>
    </lineage>
</organism>
<keyword evidence="3" id="KW-1185">Reference proteome</keyword>
<accession>A0AAV2FGS5</accession>
<name>A0AAV2FGS5_9ROSI</name>